<reference evidence="2" key="1">
    <citation type="submission" date="2017-04" db="EMBL/GenBank/DDBJ databases">
        <authorList>
            <person name="Varghese N."/>
            <person name="Submissions S."/>
        </authorList>
    </citation>
    <scope>NUCLEOTIDE SEQUENCE [LARGE SCALE GENOMIC DNA]</scope>
</reference>
<keyword evidence="2" id="KW-1185">Reference proteome</keyword>
<sequence length="447" mass="50334">MAGVEPHINAMPTKAFFVDMLVKDIPLERAILDLVDNCIDGAKRLRPADEPDFTGLQVALSLNGEEFVIEDNCGGFDVATAQNYAFRFGRPSEAKSTDYSIGQFGVGMKRALFKFGRYFEVHSTTRNQKWSMTVNVNEWEEAPEWVFDFDEIIEDQEFPMEDCGTRIIVRELRPEVSSRFGGEYFRRQLSEMIRSHQRQFLASGLAIEFDGTHLTNTELKIRTGGKFNPAIEEFSYDEETEAPILVRIVAGLSESIPSEAGWYIVCNGRVILSADRSDQTGWGSVADQKVGIPKYHNQYARFRGVVFFNCRSSSKLPWNTTKTGLDASSAVWQATFPKMLDHTRTVIKFLNSLDEEIEEYGRSAAPLLSALSRETQAQEVEKFKGSRSFSWNTSPRAPGPKMTKIQYSREASKIRTLMTALGVGSAKAVGESTFDIIYKEQAEGEEE</sequence>
<dbReference type="InterPro" id="IPR036890">
    <property type="entry name" value="HATPase_C_sf"/>
</dbReference>
<keyword evidence="1" id="KW-0808">Transferase</keyword>
<dbReference type="RefSeq" id="WP_086437497.1">
    <property type="nucleotide sequence ID" value="NZ_FXWG01000002.1"/>
</dbReference>
<evidence type="ECO:0000313" key="1">
    <source>
        <dbReference type="EMBL" id="SMQ69411.1"/>
    </source>
</evidence>
<dbReference type="Gene3D" id="3.30.565.10">
    <property type="entry name" value="Histidine kinase-like ATPase, C-terminal domain"/>
    <property type="match status" value="1"/>
</dbReference>
<keyword evidence="1" id="KW-0418">Kinase</keyword>
<evidence type="ECO:0000313" key="2">
    <source>
        <dbReference type="Proteomes" id="UP000194420"/>
    </source>
</evidence>
<proteinExistence type="predicted"/>
<protein>
    <submittedName>
        <fullName evidence="1">Histidine kinase-, DNA gyrase B-, and HSP90-like ATPase</fullName>
    </submittedName>
</protein>
<dbReference type="AlphaFoldDB" id="A0A1Y6F792"/>
<dbReference type="OrthoDB" id="9813438at2"/>
<dbReference type="Proteomes" id="UP000194420">
    <property type="component" value="Unassembled WGS sequence"/>
</dbReference>
<dbReference type="SUPFAM" id="SSF55874">
    <property type="entry name" value="ATPase domain of HSP90 chaperone/DNA topoisomerase II/histidine kinase"/>
    <property type="match status" value="1"/>
</dbReference>
<dbReference type="Pfam" id="PF13589">
    <property type="entry name" value="HATPase_c_3"/>
    <property type="match status" value="1"/>
</dbReference>
<accession>A0A1Y6F792</accession>
<dbReference type="EMBL" id="FXWG01000002">
    <property type="protein sequence ID" value="SMQ69411.1"/>
    <property type="molecule type" value="Genomic_DNA"/>
</dbReference>
<gene>
    <name evidence="1" type="ORF">SAMN06297468_1602</name>
</gene>
<dbReference type="GO" id="GO:0016301">
    <property type="term" value="F:kinase activity"/>
    <property type="evidence" value="ECO:0007669"/>
    <property type="project" value="UniProtKB-KW"/>
</dbReference>
<organism evidence="1 2">
    <name type="scientific">Altererythrobacter xiamenensis</name>
    <dbReference type="NCBI Taxonomy" id="1316679"/>
    <lineage>
        <taxon>Bacteria</taxon>
        <taxon>Pseudomonadati</taxon>
        <taxon>Pseudomonadota</taxon>
        <taxon>Alphaproteobacteria</taxon>
        <taxon>Sphingomonadales</taxon>
        <taxon>Erythrobacteraceae</taxon>
        <taxon>Altererythrobacter</taxon>
    </lineage>
</organism>
<name>A0A1Y6F792_9SPHN</name>